<dbReference type="PANTHER" id="PTHR43099:SF5">
    <property type="entry name" value="HLYC_CORC FAMILY TRANSPORTER"/>
    <property type="match status" value="1"/>
</dbReference>
<keyword evidence="3 9" id="KW-0812">Transmembrane</keyword>
<evidence type="ECO:0000256" key="9">
    <source>
        <dbReference type="PROSITE-ProRule" id="PRU01193"/>
    </source>
</evidence>
<dbReference type="GO" id="GO:0005886">
    <property type="term" value="C:plasma membrane"/>
    <property type="evidence" value="ECO:0007669"/>
    <property type="project" value="UniProtKB-SubCell"/>
</dbReference>
<dbReference type="PROSITE" id="PS51371">
    <property type="entry name" value="CBS"/>
    <property type="match status" value="2"/>
</dbReference>
<gene>
    <name evidence="13" type="ORF">SBA1_510045</name>
</gene>
<name>A0A2U3KWV1_9BACT</name>
<reference evidence="14" key="1">
    <citation type="submission" date="2018-02" db="EMBL/GenBank/DDBJ databases">
        <authorList>
            <person name="Hausmann B."/>
        </authorList>
    </citation>
    <scope>NUCLEOTIDE SEQUENCE [LARGE SCALE GENOMIC DNA]</scope>
    <source>
        <strain evidence="14">Peat soil MAG SbA1</strain>
    </source>
</reference>
<dbReference type="Pfam" id="PF00571">
    <property type="entry name" value="CBS"/>
    <property type="match status" value="2"/>
</dbReference>
<dbReference type="SMART" id="SM01091">
    <property type="entry name" value="CorC_HlyC"/>
    <property type="match status" value="1"/>
</dbReference>
<dbReference type="PANTHER" id="PTHR43099">
    <property type="entry name" value="UPF0053 PROTEIN YRKA"/>
    <property type="match status" value="1"/>
</dbReference>
<dbReference type="InterPro" id="IPR046342">
    <property type="entry name" value="CBS_dom_sf"/>
</dbReference>
<proteinExistence type="predicted"/>
<keyword evidence="5 9" id="KW-1133">Transmembrane helix</keyword>
<feature type="domain" description="CBS" evidence="11">
    <location>
        <begin position="303"/>
        <end position="360"/>
    </location>
</feature>
<dbReference type="FunFam" id="3.10.580.10:FF:000002">
    <property type="entry name" value="Magnesium/cobalt efflux protein CorC"/>
    <property type="match status" value="1"/>
</dbReference>
<evidence type="ECO:0000256" key="2">
    <source>
        <dbReference type="ARBA" id="ARBA00022475"/>
    </source>
</evidence>
<evidence type="ECO:0000313" key="14">
    <source>
        <dbReference type="Proteomes" id="UP000238701"/>
    </source>
</evidence>
<dbReference type="CDD" id="cd04590">
    <property type="entry name" value="CBS_pair_CorC_HlyC_assoc"/>
    <property type="match status" value="1"/>
</dbReference>
<keyword evidence="2" id="KW-1003">Cell membrane</keyword>
<dbReference type="InterPro" id="IPR002550">
    <property type="entry name" value="CNNM"/>
</dbReference>
<evidence type="ECO:0000256" key="3">
    <source>
        <dbReference type="ARBA" id="ARBA00022692"/>
    </source>
</evidence>
<protein>
    <recommendedName>
        <fullName evidence="15">HlyC/CorC family transporter</fullName>
    </recommendedName>
</protein>
<dbReference type="InterPro" id="IPR044751">
    <property type="entry name" value="Ion_transp-like_CBS"/>
</dbReference>
<dbReference type="InterPro" id="IPR016169">
    <property type="entry name" value="FAD-bd_PCMH_sub2"/>
</dbReference>
<dbReference type="Proteomes" id="UP000238701">
    <property type="component" value="Unassembled WGS sequence"/>
</dbReference>
<dbReference type="Gene3D" id="3.10.580.10">
    <property type="entry name" value="CBS-domain"/>
    <property type="match status" value="1"/>
</dbReference>
<keyword evidence="7 9" id="KW-0472">Membrane</keyword>
<feature type="domain" description="CBS" evidence="11">
    <location>
        <begin position="227"/>
        <end position="290"/>
    </location>
</feature>
<feature type="domain" description="CNNM transmembrane" evidence="12">
    <location>
        <begin position="1"/>
        <end position="209"/>
    </location>
</feature>
<dbReference type="InterPro" id="IPR000644">
    <property type="entry name" value="CBS_dom"/>
</dbReference>
<evidence type="ECO:0000259" key="11">
    <source>
        <dbReference type="PROSITE" id="PS51371"/>
    </source>
</evidence>
<dbReference type="SUPFAM" id="SSF54631">
    <property type="entry name" value="CBS-domain pair"/>
    <property type="match status" value="1"/>
</dbReference>
<dbReference type="Pfam" id="PF01595">
    <property type="entry name" value="CNNM"/>
    <property type="match status" value="1"/>
</dbReference>
<dbReference type="EMBL" id="OMOD01000146">
    <property type="protein sequence ID" value="SPF44108.1"/>
    <property type="molecule type" value="Genomic_DNA"/>
</dbReference>
<evidence type="ECO:0000256" key="8">
    <source>
        <dbReference type="PROSITE-ProRule" id="PRU00703"/>
    </source>
</evidence>
<sequence length="462" mass="51398">MIAFVLLRVLLILLLVAANAFFAAAEFSLVSVRDTRIQQLIEAGRIGARIVQRLHQHLDEVVNGVQLGITMVSLTLGWIGEPMVARLVEGMQFVHRVPHAAIYAHTIAIAIAFSLITYMHVLLGELVPKTLALQRAEQIALAVAAPMEAFLTVTRPILFFMRRSGGLALRLFGAQPARRGGAVHSPDELKLIVTASRQFGQIPEFQEEMIHSAIELDNITVREVMVARPDIFSLPSDLLLDDALVRVVDGQHSRIPVYDSQRGPEHIVGVLYYKDLMRWMRLRLSNLGQTSATRISRMQISQIMHDVLVVPETKVLAELLAEFKERRRHLAVVVDEFGSTAGVITVEDILEQLVGNIEDEFDVSPSEPALADESVLVLEGSVNIRDLETEYGLTLPRDAGFETLAGFILARLQRIPTLRDSFEYEGRRYTVEELEGHRIARVRIEKTAKVEGEAEAAKGSGD</sequence>
<evidence type="ECO:0000313" key="13">
    <source>
        <dbReference type="EMBL" id="SPF44108.1"/>
    </source>
</evidence>
<evidence type="ECO:0000256" key="4">
    <source>
        <dbReference type="ARBA" id="ARBA00022737"/>
    </source>
</evidence>
<dbReference type="InterPro" id="IPR036318">
    <property type="entry name" value="FAD-bd_PCMH-like_sf"/>
</dbReference>
<keyword evidence="4" id="KW-0677">Repeat</keyword>
<dbReference type="Gene3D" id="3.30.465.10">
    <property type="match status" value="1"/>
</dbReference>
<evidence type="ECO:0000256" key="5">
    <source>
        <dbReference type="ARBA" id="ARBA00022989"/>
    </source>
</evidence>
<comment type="subcellular location">
    <subcellularLocation>
        <location evidence="1">Cell membrane</location>
        <topology evidence="1">Multi-pass membrane protein</topology>
    </subcellularLocation>
</comment>
<dbReference type="SUPFAM" id="SSF56176">
    <property type="entry name" value="FAD-binding/transporter-associated domain-like"/>
    <property type="match status" value="1"/>
</dbReference>
<accession>A0A2U3KWV1</accession>
<evidence type="ECO:0008006" key="15">
    <source>
        <dbReference type="Google" id="ProtNLM"/>
    </source>
</evidence>
<dbReference type="InterPro" id="IPR051676">
    <property type="entry name" value="UPF0053_domain"/>
</dbReference>
<feature type="transmembrane region" description="Helical" evidence="10">
    <location>
        <begin position="100"/>
        <end position="119"/>
    </location>
</feature>
<evidence type="ECO:0000256" key="1">
    <source>
        <dbReference type="ARBA" id="ARBA00004651"/>
    </source>
</evidence>
<organism evidence="13 14">
    <name type="scientific">Candidatus Sulfotelmatobacter kueseliae</name>
    <dbReference type="NCBI Taxonomy" id="2042962"/>
    <lineage>
        <taxon>Bacteria</taxon>
        <taxon>Pseudomonadati</taxon>
        <taxon>Acidobacteriota</taxon>
        <taxon>Terriglobia</taxon>
        <taxon>Terriglobales</taxon>
        <taxon>Candidatus Korobacteraceae</taxon>
        <taxon>Candidatus Sulfotelmatobacter</taxon>
    </lineage>
</organism>
<dbReference type="AlphaFoldDB" id="A0A2U3KWV1"/>
<evidence type="ECO:0000259" key="12">
    <source>
        <dbReference type="PROSITE" id="PS51846"/>
    </source>
</evidence>
<dbReference type="PROSITE" id="PS51846">
    <property type="entry name" value="CNNM"/>
    <property type="match status" value="1"/>
</dbReference>
<evidence type="ECO:0000256" key="10">
    <source>
        <dbReference type="SAM" id="Phobius"/>
    </source>
</evidence>
<keyword evidence="6 8" id="KW-0129">CBS domain</keyword>
<dbReference type="GO" id="GO:0050660">
    <property type="term" value="F:flavin adenine dinucleotide binding"/>
    <property type="evidence" value="ECO:0007669"/>
    <property type="project" value="InterPro"/>
</dbReference>
<dbReference type="InterPro" id="IPR005170">
    <property type="entry name" value="Transptr-assoc_dom"/>
</dbReference>
<dbReference type="SMART" id="SM00116">
    <property type="entry name" value="CBS"/>
    <property type="match status" value="2"/>
</dbReference>
<evidence type="ECO:0000256" key="7">
    <source>
        <dbReference type="ARBA" id="ARBA00023136"/>
    </source>
</evidence>
<dbReference type="Pfam" id="PF03471">
    <property type="entry name" value="CorC_HlyC"/>
    <property type="match status" value="1"/>
</dbReference>
<dbReference type="OrthoDB" id="9798188at2"/>
<evidence type="ECO:0000256" key="6">
    <source>
        <dbReference type="ARBA" id="ARBA00023122"/>
    </source>
</evidence>